<evidence type="ECO:0000256" key="1">
    <source>
        <dbReference type="SAM" id="Phobius"/>
    </source>
</evidence>
<proteinExistence type="predicted"/>
<feature type="transmembrane region" description="Helical" evidence="1">
    <location>
        <begin position="6"/>
        <end position="30"/>
    </location>
</feature>
<dbReference type="EMBL" id="JASDDP010000019">
    <property type="protein sequence ID" value="MDJ1645854.1"/>
    <property type="molecule type" value="Genomic_DNA"/>
</dbReference>
<feature type="transmembrane region" description="Helical" evidence="1">
    <location>
        <begin position="131"/>
        <end position="157"/>
    </location>
</feature>
<reference evidence="2" key="1">
    <citation type="submission" date="2023-05" db="EMBL/GenBank/DDBJ databases">
        <title>Mycoplasma phocimorsus sp. nov., isolated from Scandinavian patients with seal finger or septic arthritis after contact with seals.</title>
        <authorList>
            <person name="Skafte-Holm A."/>
            <person name="Pedersen T.R."/>
            <person name="Froelund M."/>
            <person name="Stegger M."/>
            <person name="Qvortrup K."/>
            <person name="Michaels D.L."/>
            <person name="Brown D.R."/>
            <person name="Jensen J.S."/>
        </authorList>
    </citation>
    <scope>NUCLEOTIDE SEQUENCE</scope>
    <source>
        <strain evidence="2">M5725</strain>
    </source>
</reference>
<dbReference type="Proteomes" id="UP001224428">
    <property type="component" value="Unassembled WGS sequence"/>
</dbReference>
<dbReference type="RefSeq" id="WP_283827280.1">
    <property type="nucleotide sequence ID" value="NZ_JASDDP010000019.1"/>
</dbReference>
<sequence length="190" mass="21230">MTKNFKIAFTSTGILLGITGILAGIITYNWNKKQVDIFSLEKPKQLKKVAKLNISEKLKINKEAFLKKQETNLSKAINLESAAVKSPLVIDQVKLEKIQDKMPWSIDKAFSSKFNKTDILKWITKNPYKTAGIVLAGVSGATLLAISGTFFVSYMAASNPDDILHGLALFGFINKEKLMRRHNSTLRLEQ</sequence>
<keyword evidence="3" id="KW-1185">Reference proteome</keyword>
<evidence type="ECO:0000313" key="2">
    <source>
        <dbReference type="EMBL" id="MDJ1645854.1"/>
    </source>
</evidence>
<keyword evidence="1" id="KW-1133">Transmembrane helix</keyword>
<organism evidence="2 3">
    <name type="scientific">Mycoplasma phocimorsus</name>
    <dbReference type="NCBI Taxonomy" id="3045839"/>
    <lineage>
        <taxon>Bacteria</taxon>
        <taxon>Bacillati</taxon>
        <taxon>Mycoplasmatota</taxon>
        <taxon>Mollicutes</taxon>
        <taxon>Mycoplasmataceae</taxon>
        <taxon>Mycoplasma</taxon>
    </lineage>
</organism>
<name>A0AAJ1UVS6_9MOLU</name>
<evidence type="ECO:0000313" key="3">
    <source>
        <dbReference type="Proteomes" id="UP001224428"/>
    </source>
</evidence>
<comment type="caution">
    <text evidence="2">The sequence shown here is derived from an EMBL/GenBank/DDBJ whole genome shotgun (WGS) entry which is preliminary data.</text>
</comment>
<keyword evidence="1" id="KW-0812">Transmembrane</keyword>
<dbReference type="AlphaFoldDB" id="A0AAJ1UVS6"/>
<accession>A0AAJ1UVS6</accession>
<gene>
    <name evidence="2" type="ORF">QLQ80_01975</name>
</gene>
<protein>
    <submittedName>
        <fullName evidence="2">Uncharacterized protein</fullName>
    </submittedName>
</protein>
<keyword evidence="1" id="KW-0472">Membrane</keyword>